<keyword evidence="4" id="KW-1185">Reference proteome</keyword>
<dbReference type="AlphaFoldDB" id="A0ABD2QEI9"/>
<name>A0ABD2QEI9_9PLAT</name>
<sequence length="126" mass="13966">MDKACCHFVGVSETSKIGYLVLTSLMVAGLIPLGIGWLVNTEYQVNPKLSARENEQRAHEAFYLRENYDACIIAGLTIILISLIAIMTLAAIETIINVIPRRKNIDSPTEKEALIEQQPDSKDYGT</sequence>
<proteinExistence type="predicted"/>
<protein>
    <submittedName>
        <fullName evidence="3">Uncharacterized protein</fullName>
    </submittedName>
</protein>
<feature type="region of interest" description="Disordered" evidence="1">
    <location>
        <begin position="106"/>
        <end position="126"/>
    </location>
</feature>
<evidence type="ECO:0000256" key="2">
    <source>
        <dbReference type="SAM" id="Phobius"/>
    </source>
</evidence>
<keyword evidence="2" id="KW-0472">Membrane</keyword>
<keyword evidence="2" id="KW-0812">Transmembrane</keyword>
<evidence type="ECO:0000256" key="1">
    <source>
        <dbReference type="SAM" id="MobiDB-lite"/>
    </source>
</evidence>
<feature type="transmembrane region" description="Helical" evidence="2">
    <location>
        <begin position="72"/>
        <end position="92"/>
    </location>
</feature>
<dbReference type="EMBL" id="JBJKFK010000345">
    <property type="protein sequence ID" value="KAL3317682.1"/>
    <property type="molecule type" value="Genomic_DNA"/>
</dbReference>
<comment type="caution">
    <text evidence="3">The sequence shown here is derived from an EMBL/GenBank/DDBJ whole genome shotgun (WGS) entry which is preliminary data.</text>
</comment>
<accession>A0ABD2QEI9</accession>
<gene>
    <name evidence="3" type="ORF">Ciccas_003663</name>
</gene>
<dbReference type="Proteomes" id="UP001626550">
    <property type="component" value="Unassembled WGS sequence"/>
</dbReference>
<evidence type="ECO:0000313" key="4">
    <source>
        <dbReference type="Proteomes" id="UP001626550"/>
    </source>
</evidence>
<keyword evidence="2" id="KW-1133">Transmembrane helix</keyword>
<reference evidence="3 4" key="1">
    <citation type="submission" date="2024-11" db="EMBL/GenBank/DDBJ databases">
        <title>Adaptive evolution of stress response genes in parasites aligns with host niche diversity.</title>
        <authorList>
            <person name="Hahn C."/>
            <person name="Resl P."/>
        </authorList>
    </citation>
    <scope>NUCLEOTIDE SEQUENCE [LARGE SCALE GENOMIC DNA]</scope>
    <source>
        <strain evidence="3">EGGRZ-B1_66</strain>
        <tissue evidence="3">Body</tissue>
    </source>
</reference>
<organism evidence="3 4">
    <name type="scientific">Cichlidogyrus casuarinus</name>
    <dbReference type="NCBI Taxonomy" id="1844966"/>
    <lineage>
        <taxon>Eukaryota</taxon>
        <taxon>Metazoa</taxon>
        <taxon>Spiralia</taxon>
        <taxon>Lophotrochozoa</taxon>
        <taxon>Platyhelminthes</taxon>
        <taxon>Monogenea</taxon>
        <taxon>Monopisthocotylea</taxon>
        <taxon>Dactylogyridea</taxon>
        <taxon>Ancyrocephalidae</taxon>
        <taxon>Cichlidogyrus</taxon>
    </lineage>
</organism>
<evidence type="ECO:0000313" key="3">
    <source>
        <dbReference type="EMBL" id="KAL3317682.1"/>
    </source>
</evidence>
<feature type="transmembrane region" description="Helical" evidence="2">
    <location>
        <begin position="17"/>
        <end position="39"/>
    </location>
</feature>